<feature type="region of interest" description="Disordered" evidence="1">
    <location>
        <begin position="1"/>
        <end position="127"/>
    </location>
</feature>
<accession>A0A2T7NI16</accession>
<keyword evidence="3" id="KW-1185">Reference proteome</keyword>
<evidence type="ECO:0000256" key="1">
    <source>
        <dbReference type="SAM" id="MobiDB-lite"/>
    </source>
</evidence>
<gene>
    <name evidence="2" type="ORF">C0Q70_18988</name>
</gene>
<name>A0A2T7NI16_POMCA</name>
<organism evidence="2 3">
    <name type="scientific">Pomacea canaliculata</name>
    <name type="common">Golden apple snail</name>
    <dbReference type="NCBI Taxonomy" id="400727"/>
    <lineage>
        <taxon>Eukaryota</taxon>
        <taxon>Metazoa</taxon>
        <taxon>Spiralia</taxon>
        <taxon>Lophotrochozoa</taxon>
        <taxon>Mollusca</taxon>
        <taxon>Gastropoda</taxon>
        <taxon>Caenogastropoda</taxon>
        <taxon>Architaenioglossa</taxon>
        <taxon>Ampullarioidea</taxon>
        <taxon>Ampullariidae</taxon>
        <taxon>Pomacea</taxon>
    </lineage>
</organism>
<evidence type="ECO:0000313" key="2">
    <source>
        <dbReference type="EMBL" id="PVD20827.1"/>
    </source>
</evidence>
<dbReference type="AlphaFoldDB" id="A0A2T7NI16"/>
<proteinExistence type="predicted"/>
<reference evidence="2 3" key="1">
    <citation type="submission" date="2018-04" db="EMBL/GenBank/DDBJ databases">
        <title>The genome of golden apple snail Pomacea canaliculata provides insight into stress tolerance and invasive adaptation.</title>
        <authorList>
            <person name="Liu C."/>
            <person name="Liu B."/>
            <person name="Ren Y."/>
            <person name="Zhang Y."/>
            <person name="Wang H."/>
            <person name="Li S."/>
            <person name="Jiang F."/>
            <person name="Yin L."/>
            <person name="Zhang G."/>
            <person name="Qian W."/>
            <person name="Fan W."/>
        </authorList>
    </citation>
    <scope>NUCLEOTIDE SEQUENCE [LARGE SCALE GENOMIC DNA]</scope>
    <source>
        <strain evidence="2">SZHN2017</strain>
        <tissue evidence="2">Muscle</tissue>
    </source>
</reference>
<sequence length="127" mass="13742">MRDGAVNSIPTGRQQKENSESANGKGMGGSTSHRGVEEMVDRRSRQGQATHSPMLRGLAIQSSRRGSNASAHRLLSRRQLIKTLRDDTARAGPPSSRRPQTPAPSPGVRLSHDPLPSFLSPHPVRAH</sequence>
<feature type="compositionally biased region" description="Basic and acidic residues" evidence="1">
    <location>
        <begin position="34"/>
        <end position="44"/>
    </location>
</feature>
<feature type="compositionally biased region" description="Polar residues" evidence="1">
    <location>
        <begin position="60"/>
        <end position="70"/>
    </location>
</feature>
<dbReference type="Proteomes" id="UP000245119">
    <property type="component" value="Linkage Group LG12"/>
</dbReference>
<dbReference type="EMBL" id="PZQS01000012">
    <property type="protein sequence ID" value="PVD20827.1"/>
    <property type="molecule type" value="Genomic_DNA"/>
</dbReference>
<comment type="caution">
    <text evidence="2">The sequence shown here is derived from an EMBL/GenBank/DDBJ whole genome shotgun (WGS) entry which is preliminary data.</text>
</comment>
<evidence type="ECO:0000313" key="3">
    <source>
        <dbReference type="Proteomes" id="UP000245119"/>
    </source>
</evidence>
<protein>
    <submittedName>
        <fullName evidence="2">Uncharacterized protein</fullName>
    </submittedName>
</protein>